<dbReference type="RefSeq" id="WP_283174923.1">
    <property type="nucleotide sequence ID" value="NZ_JAPNOA010000056.1"/>
</dbReference>
<dbReference type="Pfam" id="PF13391">
    <property type="entry name" value="HNH_2"/>
    <property type="match status" value="1"/>
</dbReference>
<keyword evidence="2" id="KW-0255">Endonuclease</keyword>
<dbReference type="EMBL" id="JAPNOA010000056">
    <property type="protein sequence ID" value="MCY0966725.1"/>
    <property type="molecule type" value="Genomic_DNA"/>
</dbReference>
<evidence type="ECO:0000259" key="1">
    <source>
        <dbReference type="Pfam" id="PF13391"/>
    </source>
</evidence>
<dbReference type="InterPro" id="IPR003615">
    <property type="entry name" value="HNH_nuc"/>
</dbReference>
<sequence>MAKSNGWTREQLLVAFYLYCKIPFGRFHSSNPELIEYASHIGRTPSALAMKLSNIASLDPSFRESGRKGLEGASIADKAMWQEMSQDWDTFAEAVNQALIGFQLSSFLPPEPPQPDFTGENREVLTKVRVGQSLFRGAVLSAYENRCCISGLAIPELLVASHIKPWSASPENRRNPANGLCLSTLHDKAFDRGLVCVNDDFTLRIANRWRHWDDPFWQSAVVAYEGKEIYLPKKFQPERDLLAYHREKVFVD</sequence>
<protein>
    <submittedName>
        <fullName evidence="2">HNH endonuclease</fullName>
    </submittedName>
</protein>
<keyword evidence="3" id="KW-1185">Reference proteome</keyword>
<name>A0A9X3ITV9_9GAMM</name>
<evidence type="ECO:0000313" key="3">
    <source>
        <dbReference type="Proteomes" id="UP001150830"/>
    </source>
</evidence>
<accession>A0A9X3ITV9</accession>
<feature type="domain" description="HNH nuclease" evidence="1">
    <location>
        <begin position="147"/>
        <end position="198"/>
    </location>
</feature>
<proteinExistence type="predicted"/>
<gene>
    <name evidence="2" type="ORF">OUO13_16200</name>
</gene>
<organism evidence="2 3">
    <name type="scientific">Parathalassolituus penaei</name>
    <dbReference type="NCBI Taxonomy" id="2997323"/>
    <lineage>
        <taxon>Bacteria</taxon>
        <taxon>Pseudomonadati</taxon>
        <taxon>Pseudomonadota</taxon>
        <taxon>Gammaproteobacteria</taxon>
        <taxon>Oceanospirillales</taxon>
        <taxon>Oceanospirillaceae</taxon>
        <taxon>Parathalassolituus</taxon>
    </lineage>
</organism>
<dbReference type="Proteomes" id="UP001150830">
    <property type="component" value="Unassembled WGS sequence"/>
</dbReference>
<reference evidence="2" key="1">
    <citation type="submission" date="2022-11" db="EMBL/GenBank/DDBJ databases">
        <title>Parathalassolutuus dongxingensis gen. nov., sp. nov., a novel member of family Oceanospirillaceae isolated from a coastal shrimp pond in Guangxi, China.</title>
        <authorList>
            <person name="Chen H."/>
        </authorList>
    </citation>
    <scope>NUCLEOTIDE SEQUENCE</scope>
    <source>
        <strain evidence="2">G-43</strain>
    </source>
</reference>
<dbReference type="AlphaFoldDB" id="A0A9X3ITV9"/>
<evidence type="ECO:0000313" key="2">
    <source>
        <dbReference type="EMBL" id="MCY0966725.1"/>
    </source>
</evidence>
<keyword evidence="2" id="KW-0540">Nuclease</keyword>
<dbReference type="GO" id="GO:0004519">
    <property type="term" value="F:endonuclease activity"/>
    <property type="evidence" value="ECO:0007669"/>
    <property type="project" value="UniProtKB-KW"/>
</dbReference>
<comment type="caution">
    <text evidence="2">The sequence shown here is derived from an EMBL/GenBank/DDBJ whole genome shotgun (WGS) entry which is preliminary data.</text>
</comment>
<keyword evidence="2" id="KW-0378">Hydrolase</keyword>